<reference evidence="6" key="1">
    <citation type="journal article" date="2019" name="Gigascience">
        <title>De novo genome assembly of the endangered Acer yangbiense, a plant species with extremely small populations endemic to Yunnan Province, China.</title>
        <authorList>
            <person name="Yang J."/>
            <person name="Wariss H.M."/>
            <person name="Tao L."/>
            <person name="Zhang R."/>
            <person name="Yun Q."/>
            <person name="Hollingsworth P."/>
            <person name="Dao Z."/>
            <person name="Luo G."/>
            <person name="Guo H."/>
            <person name="Ma Y."/>
            <person name="Sun W."/>
        </authorList>
    </citation>
    <scope>NUCLEOTIDE SEQUENCE [LARGE SCALE GENOMIC DNA]</scope>
    <source>
        <strain evidence="6">cv. Malutang</strain>
    </source>
</reference>
<dbReference type="EMBL" id="VAHF01000002">
    <property type="protein sequence ID" value="TXG69265.1"/>
    <property type="molecule type" value="Genomic_DNA"/>
</dbReference>
<dbReference type="FunFam" id="3.40.50.300:FF:001091">
    <property type="entry name" value="Probable disease resistance protein At1g61300"/>
    <property type="match status" value="1"/>
</dbReference>
<organism evidence="5 6">
    <name type="scientific">Acer yangbiense</name>
    <dbReference type="NCBI Taxonomy" id="1000413"/>
    <lineage>
        <taxon>Eukaryota</taxon>
        <taxon>Viridiplantae</taxon>
        <taxon>Streptophyta</taxon>
        <taxon>Embryophyta</taxon>
        <taxon>Tracheophyta</taxon>
        <taxon>Spermatophyta</taxon>
        <taxon>Magnoliopsida</taxon>
        <taxon>eudicotyledons</taxon>
        <taxon>Gunneridae</taxon>
        <taxon>Pentapetalae</taxon>
        <taxon>rosids</taxon>
        <taxon>malvids</taxon>
        <taxon>Sapindales</taxon>
        <taxon>Sapindaceae</taxon>
        <taxon>Hippocastanoideae</taxon>
        <taxon>Acereae</taxon>
        <taxon>Acer</taxon>
    </lineage>
</organism>
<dbReference type="InterPro" id="IPR032675">
    <property type="entry name" value="LRR_dom_sf"/>
</dbReference>
<dbReference type="Pfam" id="PF00931">
    <property type="entry name" value="NB-ARC"/>
    <property type="match status" value="1"/>
</dbReference>
<keyword evidence="6" id="KW-1185">Reference proteome</keyword>
<dbReference type="PANTHER" id="PTHR33463">
    <property type="entry name" value="NB-ARC DOMAIN-CONTAINING PROTEIN-RELATED"/>
    <property type="match status" value="1"/>
</dbReference>
<dbReference type="GO" id="GO:0006952">
    <property type="term" value="P:defense response"/>
    <property type="evidence" value="ECO:0007669"/>
    <property type="project" value="UniProtKB-KW"/>
</dbReference>
<dbReference type="Pfam" id="PF13855">
    <property type="entry name" value="LRR_8"/>
    <property type="match status" value="1"/>
</dbReference>
<comment type="caution">
    <text evidence="5">The sequence shown here is derived from an EMBL/GenBank/DDBJ whole genome shotgun (WGS) entry which is preliminary data.</text>
</comment>
<feature type="domain" description="NB-ARC" evidence="3">
    <location>
        <begin position="69"/>
        <end position="150"/>
    </location>
</feature>
<dbReference type="OrthoDB" id="664960at2759"/>
<dbReference type="SUPFAM" id="SSF52058">
    <property type="entry name" value="L domain-like"/>
    <property type="match status" value="1"/>
</dbReference>
<dbReference type="GO" id="GO:0043531">
    <property type="term" value="F:ADP binding"/>
    <property type="evidence" value="ECO:0007669"/>
    <property type="project" value="InterPro"/>
</dbReference>
<evidence type="ECO:0000313" key="5">
    <source>
        <dbReference type="EMBL" id="TXG69265.1"/>
    </source>
</evidence>
<sequence>MMNKLRNYVLEATVPTTASPYNLGKRVYKMLQVVTTLKTEGDFKNVADKMPEDPVDEMPIHPTIVGLQSTFDKVWTCLGDEQAGIIGLYGMGGVGKTTLLTQINNKFLDTAKGFDVVIWVVVSKDQKLEMIQETIGKKIEEEDYEGLKMHDMIHDMALWLTCEIEKEREKFLVQTSVGLTEAPETRKWEGVKRMSLMGNRIENLSEIPSCPHLSTLFLNENSLQMINNDFFQFMPFLKVLNLSYNYDLADLSLGISRLVSLQHLDLSSTKIKELPEELKALTNLRCLKLDFMFSLHIIPRRLISSFIKLHVFRLSDFGQFPSEDSVLFKGGEYLVEELLCLKYLNALSIQLKGSCALRKFLESQKLHSFTQFLHLEGLDESLAVLSLTGMKHVDELVISCSRFEELTIDYCPREIQQIRESHCFHSLGKVIIQECRKLRDATWLVFAPNLKNVAISHCFVTEEVISVEKCGQVKEEIESLNPFAKLEYFRLQNLGCLKSIYWKPLPFLHLKKFTAIGCPSLEKLPLDFNNVKERRIVIRLDTHLLEELKREDPIPTS</sequence>
<evidence type="ECO:0000256" key="2">
    <source>
        <dbReference type="ARBA" id="ARBA00022821"/>
    </source>
</evidence>
<dbReference type="Gene3D" id="3.40.50.300">
    <property type="entry name" value="P-loop containing nucleotide triphosphate hydrolases"/>
    <property type="match status" value="1"/>
</dbReference>
<dbReference type="PANTHER" id="PTHR33463:SF220">
    <property type="entry name" value="NB-ARC DOMAIN-CONTAINING PROTEIN"/>
    <property type="match status" value="1"/>
</dbReference>
<dbReference type="InterPro" id="IPR057135">
    <property type="entry name" value="At4g27190-like_LRR"/>
</dbReference>
<dbReference type="InterPro" id="IPR002182">
    <property type="entry name" value="NB-ARC"/>
</dbReference>
<dbReference type="SUPFAM" id="SSF52540">
    <property type="entry name" value="P-loop containing nucleoside triphosphate hydrolases"/>
    <property type="match status" value="1"/>
</dbReference>
<dbReference type="Proteomes" id="UP000323000">
    <property type="component" value="Chromosome 2"/>
</dbReference>
<evidence type="ECO:0000259" key="4">
    <source>
        <dbReference type="Pfam" id="PF23247"/>
    </source>
</evidence>
<dbReference type="InterPro" id="IPR050905">
    <property type="entry name" value="Plant_NBS-LRR"/>
</dbReference>
<gene>
    <name evidence="5" type="ORF">EZV62_004200</name>
</gene>
<proteinExistence type="inferred from homology"/>
<protein>
    <submittedName>
        <fullName evidence="5">Uncharacterized protein</fullName>
    </submittedName>
</protein>
<evidence type="ECO:0000256" key="1">
    <source>
        <dbReference type="ARBA" id="ARBA00008894"/>
    </source>
</evidence>
<dbReference type="PROSITE" id="PS51450">
    <property type="entry name" value="LRR"/>
    <property type="match status" value="1"/>
</dbReference>
<evidence type="ECO:0000259" key="3">
    <source>
        <dbReference type="Pfam" id="PF00931"/>
    </source>
</evidence>
<dbReference type="Gene3D" id="3.80.10.10">
    <property type="entry name" value="Ribonuclease Inhibitor"/>
    <property type="match status" value="1"/>
</dbReference>
<feature type="domain" description="Disease resistance protein At4g27190-like leucine-rich repeats" evidence="4">
    <location>
        <begin position="420"/>
        <end position="524"/>
    </location>
</feature>
<comment type="similarity">
    <text evidence="1">Belongs to the disease resistance NB-LRR family.</text>
</comment>
<accession>A0A5C7IJG9</accession>
<name>A0A5C7IJG9_9ROSI</name>
<dbReference type="InterPro" id="IPR027417">
    <property type="entry name" value="P-loop_NTPase"/>
</dbReference>
<keyword evidence="2" id="KW-0611">Plant defense</keyword>
<evidence type="ECO:0000313" key="6">
    <source>
        <dbReference type="Proteomes" id="UP000323000"/>
    </source>
</evidence>
<dbReference type="AlphaFoldDB" id="A0A5C7IJG9"/>
<dbReference type="Pfam" id="PF23247">
    <property type="entry name" value="LRR_RPS2"/>
    <property type="match status" value="1"/>
</dbReference>
<dbReference type="InterPro" id="IPR001611">
    <property type="entry name" value="Leu-rich_rpt"/>
</dbReference>